<accession>A0ABM7WEN0</accession>
<evidence type="ECO:0000313" key="1">
    <source>
        <dbReference type="EMBL" id="BDD89458.1"/>
    </source>
</evidence>
<name>A0ABM7WEN0_9BACT</name>
<evidence type="ECO:0000313" key="2">
    <source>
        <dbReference type="Proteomes" id="UP000830055"/>
    </source>
</evidence>
<protein>
    <submittedName>
        <fullName evidence="1">Uncharacterized protein</fullName>
    </submittedName>
</protein>
<reference evidence="1 2" key="1">
    <citation type="submission" date="2022-01" db="EMBL/GenBank/DDBJ databases">
        <title>Desulfofustis limnae sp. nov., a novel mesophilic sulfate-reducing bacterium isolated from marsh soil.</title>
        <authorList>
            <person name="Watanabe M."/>
            <person name="Takahashi A."/>
            <person name="Kojima H."/>
            <person name="Fukui M."/>
        </authorList>
    </citation>
    <scope>NUCLEOTIDE SEQUENCE [LARGE SCALE GENOMIC DNA]</scope>
    <source>
        <strain evidence="1 2">PPLL</strain>
    </source>
</reference>
<sequence>MAKRVTVSIPDLLHEKMEQWRESFNLSKMFQDAVAEAIQKKEEFQRRIREDREMGEIVERLKREKARSERNYFDRGREDGFLWARSAGYDDLIYVVGGRVQENALKDEVLGPYFTDQAKKNGLLGGSENGVAGDYLRVYVEGWKRGLNDFWEAVKDKI</sequence>
<dbReference type="RefSeq" id="WP_284152758.1">
    <property type="nucleotide sequence ID" value="NZ_AP025516.1"/>
</dbReference>
<dbReference type="EMBL" id="AP025516">
    <property type="protein sequence ID" value="BDD89458.1"/>
    <property type="molecule type" value="Genomic_DNA"/>
</dbReference>
<gene>
    <name evidence="1" type="ORF">DPPLL_38230</name>
</gene>
<proteinExistence type="predicted"/>
<organism evidence="1 2">
    <name type="scientific">Desulfofustis limnaeus</name>
    <dbReference type="NCBI Taxonomy" id="2740163"/>
    <lineage>
        <taxon>Bacteria</taxon>
        <taxon>Pseudomonadati</taxon>
        <taxon>Thermodesulfobacteriota</taxon>
        <taxon>Desulfobulbia</taxon>
        <taxon>Desulfobulbales</taxon>
        <taxon>Desulfocapsaceae</taxon>
        <taxon>Desulfofustis</taxon>
    </lineage>
</organism>
<keyword evidence="2" id="KW-1185">Reference proteome</keyword>
<dbReference type="Proteomes" id="UP000830055">
    <property type="component" value="Chromosome"/>
</dbReference>